<evidence type="ECO:0000313" key="2">
    <source>
        <dbReference type="Proteomes" id="UP001589607"/>
    </source>
</evidence>
<accession>A0ABV5GQD1</accession>
<proteinExistence type="predicted"/>
<protein>
    <submittedName>
        <fullName evidence="1">Uncharacterized protein</fullName>
    </submittedName>
</protein>
<dbReference type="RefSeq" id="WP_236457518.1">
    <property type="nucleotide sequence ID" value="NZ_CBCSGE010000006.1"/>
</dbReference>
<gene>
    <name evidence="1" type="ORF">ACFFVF_13675</name>
</gene>
<sequence length="136" mass="15351">MSYSISSITQVADCDVLLTWAGKEKAELEFKKLSEERLTSKYEDTSVEVEAILQGVIAEISAIDTVISVLPDGPTKEDQIKNKRKLEYKKFVLENRKESYGAVALLEKELDLERVTKELEEVNAFITVITNHKATL</sequence>
<dbReference type="EMBL" id="JBHMEY010000059">
    <property type="protein sequence ID" value="MFB9097567.1"/>
    <property type="molecule type" value="Genomic_DNA"/>
</dbReference>
<dbReference type="Proteomes" id="UP001589607">
    <property type="component" value="Unassembled WGS sequence"/>
</dbReference>
<organism evidence="1 2">
    <name type="scientific">Flavobacterium jumunjinense</name>
    <dbReference type="NCBI Taxonomy" id="998845"/>
    <lineage>
        <taxon>Bacteria</taxon>
        <taxon>Pseudomonadati</taxon>
        <taxon>Bacteroidota</taxon>
        <taxon>Flavobacteriia</taxon>
        <taxon>Flavobacteriales</taxon>
        <taxon>Flavobacteriaceae</taxon>
        <taxon>Flavobacterium</taxon>
    </lineage>
</organism>
<comment type="caution">
    <text evidence="1">The sequence shown here is derived from an EMBL/GenBank/DDBJ whole genome shotgun (WGS) entry which is preliminary data.</text>
</comment>
<reference evidence="1 2" key="1">
    <citation type="submission" date="2024-09" db="EMBL/GenBank/DDBJ databases">
        <authorList>
            <person name="Sun Q."/>
            <person name="Mori K."/>
        </authorList>
    </citation>
    <scope>NUCLEOTIDE SEQUENCE [LARGE SCALE GENOMIC DNA]</scope>
    <source>
        <strain evidence="1 2">CECT 7955</strain>
    </source>
</reference>
<name>A0ABV5GQD1_9FLAO</name>
<evidence type="ECO:0000313" key="1">
    <source>
        <dbReference type="EMBL" id="MFB9097567.1"/>
    </source>
</evidence>
<keyword evidence="2" id="KW-1185">Reference proteome</keyword>